<sequence length="190" mass="21627">MFKMIRPATPEDAKACVPLIDIVFEEMEIPALMKLPKSQLYPVFEQTFLLEDYRYGWPQTFVHETDGQVDGILVGYPHDKEDHIDDVFQPLLPKVGLPESSELFPDTETYTGEWYVDTLAVAESAQGHGIGTELLKGVEPLLHKRGESLLSLNVDQANPRAEKLYTRVGYHKNGELMIGSHRYNHMIKEI</sequence>
<dbReference type="InterPro" id="IPR000182">
    <property type="entry name" value="GNAT_dom"/>
</dbReference>
<name>A0A0R1QBX6_9LACO</name>
<dbReference type="InterPro" id="IPR016181">
    <property type="entry name" value="Acyl_CoA_acyltransferase"/>
</dbReference>
<organism evidence="2 3">
    <name type="scientific">Lacticaseibacillus manihotivorans DSM 13343 = JCM 12514</name>
    <dbReference type="NCBI Taxonomy" id="1423769"/>
    <lineage>
        <taxon>Bacteria</taxon>
        <taxon>Bacillati</taxon>
        <taxon>Bacillota</taxon>
        <taxon>Bacilli</taxon>
        <taxon>Lactobacillales</taxon>
        <taxon>Lactobacillaceae</taxon>
        <taxon>Lacticaseibacillus</taxon>
    </lineage>
</organism>
<dbReference type="SUPFAM" id="SSF55729">
    <property type="entry name" value="Acyl-CoA N-acyltransferases (Nat)"/>
    <property type="match status" value="1"/>
</dbReference>
<dbReference type="PATRIC" id="fig|1423769.4.peg.2225"/>
<evidence type="ECO:0000313" key="2">
    <source>
        <dbReference type="EMBL" id="KRL41932.1"/>
    </source>
</evidence>
<dbReference type="InterPro" id="IPR050276">
    <property type="entry name" value="MshD_Acetyltransferase"/>
</dbReference>
<keyword evidence="2" id="KW-0808">Transferase</keyword>
<dbReference type="GO" id="GO:0016747">
    <property type="term" value="F:acyltransferase activity, transferring groups other than amino-acyl groups"/>
    <property type="evidence" value="ECO:0007669"/>
    <property type="project" value="InterPro"/>
</dbReference>
<keyword evidence="3" id="KW-1185">Reference proteome</keyword>
<dbReference type="PANTHER" id="PTHR43617">
    <property type="entry name" value="L-AMINO ACID N-ACETYLTRANSFERASE"/>
    <property type="match status" value="1"/>
</dbReference>
<reference evidence="2 3" key="1">
    <citation type="journal article" date="2015" name="Genome Announc.">
        <title>Expanding the biotechnology potential of lactobacilli through comparative genomics of 213 strains and associated genera.</title>
        <authorList>
            <person name="Sun Z."/>
            <person name="Harris H.M."/>
            <person name="McCann A."/>
            <person name="Guo C."/>
            <person name="Argimon S."/>
            <person name="Zhang W."/>
            <person name="Yang X."/>
            <person name="Jeffery I.B."/>
            <person name="Cooney J.C."/>
            <person name="Kagawa T.F."/>
            <person name="Liu W."/>
            <person name="Song Y."/>
            <person name="Salvetti E."/>
            <person name="Wrobel A."/>
            <person name="Rasinkangas P."/>
            <person name="Parkhill J."/>
            <person name="Rea M.C."/>
            <person name="O'Sullivan O."/>
            <person name="Ritari J."/>
            <person name="Douillard F.P."/>
            <person name="Paul Ross R."/>
            <person name="Yang R."/>
            <person name="Briner A.E."/>
            <person name="Felis G.E."/>
            <person name="de Vos W.M."/>
            <person name="Barrangou R."/>
            <person name="Klaenhammer T.R."/>
            <person name="Caufield P.W."/>
            <person name="Cui Y."/>
            <person name="Zhang H."/>
            <person name="O'Toole P.W."/>
        </authorList>
    </citation>
    <scope>NUCLEOTIDE SEQUENCE [LARGE SCALE GENOMIC DNA]</scope>
    <source>
        <strain evidence="2 3">DSM 13343</strain>
    </source>
</reference>
<protein>
    <submittedName>
        <fullName evidence="2">Acetyltransferase, GNAT family protein</fullName>
    </submittedName>
</protein>
<dbReference type="AlphaFoldDB" id="A0A0R1QBX6"/>
<dbReference type="CDD" id="cd04301">
    <property type="entry name" value="NAT_SF"/>
    <property type="match status" value="1"/>
</dbReference>
<evidence type="ECO:0000259" key="1">
    <source>
        <dbReference type="PROSITE" id="PS51186"/>
    </source>
</evidence>
<evidence type="ECO:0000313" key="3">
    <source>
        <dbReference type="Proteomes" id="UP000051790"/>
    </source>
</evidence>
<feature type="domain" description="N-acetyltransferase" evidence="1">
    <location>
        <begin position="3"/>
        <end position="190"/>
    </location>
</feature>
<dbReference type="Pfam" id="PF00583">
    <property type="entry name" value="Acetyltransf_1"/>
    <property type="match status" value="1"/>
</dbReference>
<accession>A0A0R1QBX6</accession>
<dbReference type="Gene3D" id="3.40.630.30">
    <property type="match status" value="1"/>
</dbReference>
<comment type="caution">
    <text evidence="2">The sequence shown here is derived from an EMBL/GenBank/DDBJ whole genome shotgun (WGS) entry which is preliminary data.</text>
</comment>
<dbReference type="PROSITE" id="PS51186">
    <property type="entry name" value="GNAT"/>
    <property type="match status" value="1"/>
</dbReference>
<proteinExistence type="predicted"/>
<dbReference type="Proteomes" id="UP000051790">
    <property type="component" value="Unassembled WGS sequence"/>
</dbReference>
<dbReference type="EMBL" id="AZEU01000239">
    <property type="protein sequence ID" value="KRL41932.1"/>
    <property type="molecule type" value="Genomic_DNA"/>
</dbReference>
<gene>
    <name evidence="2" type="ORF">FD01_GL002068</name>
</gene>